<feature type="transmembrane region" description="Helical" evidence="1">
    <location>
        <begin position="47"/>
        <end position="68"/>
    </location>
</feature>
<gene>
    <name evidence="2" type="ORF">MKI86_21730</name>
</gene>
<protein>
    <submittedName>
        <fullName evidence="2">Uncharacterized protein</fullName>
    </submittedName>
</protein>
<reference evidence="2 3" key="1">
    <citation type="submission" date="2022-02" db="EMBL/GenBank/DDBJ databases">
        <title>Shinella B3.7 sp. nov., isolated from Sediment (Zhairuo Island).</title>
        <authorList>
            <person name="Chen G."/>
        </authorList>
    </citation>
    <scope>NUCLEOTIDE SEQUENCE [LARGE SCALE GENOMIC DNA]</scope>
    <source>
        <strain evidence="2 3">B3.7</strain>
        <plasmid evidence="2">unnamed</plasmid>
    </source>
</reference>
<evidence type="ECO:0000256" key="1">
    <source>
        <dbReference type="SAM" id="Phobius"/>
    </source>
</evidence>
<name>A0ABT0CT82_9HYPH</name>
<keyword evidence="1" id="KW-0472">Membrane</keyword>
<accession>A0ABT0CT82</accession>
<comment type="caution">
    <text evidence="2">The sequence shown here is derived from an EMBL/GenBank/DDBJ whole genome shotgun (WGS) entry which is preliminary data.</text>
</comment>
<dbReference type="Proteomes" id="UP001201844">
    <property type="component" value="Unassembled WGS sequence"/>
</dbReference>
<keyword evidence="1" id="KW-1133">Transmembrane helix</keyword>
<proteinExistence type="predicted"/>
<evidence type="ECO:0000313" key="3">
    <source>
        <dbReference type="Proteomes" id="UP001201844"/>
    </source>
</evidence>
<sequence length="173" mass="19517">MHSNQPVSLTREYRLNAQWRLVALVPVAAILFCAALIFFILSGSEIWWWSFWIITPPAIVAILFAVGLSNMKLSLDSSGLRFRGLGYTVSAPWTNVAPGAGPRLDVTLRDPEVSLSSWMAWMFPVTEALFPWRARLADASLRRVPLWYFDDGTMINTLEVMRRAGEGTRQELS</sequence>
<keyword evidence="3" id="KW-1185">Reference proteome</keyword>
<organism evidence="2 3">
    <name type="scientific">Shinella sedimenti</name>
    <dbReference type="NCBI Taxonomy" id="2919913"/>
    <lineage>
        <taxon>Bacteria</taxon>
        <taxon>Pseudomonadati</taxon>
        <taxon>Pseudomonadota</taxon>
        <taxon>Alphaproteobacteria</taxon>
        <taxon>Hyphomicrobiales</taxon>
        <taxon>Rhizobiaceae</taxon>
        <taxon>Shinella</taxon>
    </lineage>
</organism>
<dbReference type="EMBL" id="JAKVIN010000011">
    <property type="protein sequence ID" value="MCJ8151767.1"/>
    <property type="molecule type" value="Genomic_DNA"/>
</dbReference>
<feature type="transmembrane region" description="Helical" evidence="1">
    <location>
        <begin position="21"/>
        <end position="41"/>
    </location>
</feature>
<keyword evidence="2" id="KW-0614">Plasmid</keyword>
<evidence type="ECO:0000313" key="2">
    <source>
        <dbReference type="EMBL" id="MCJ8151767.1"/>
    </source>
</evidence>
<geneLocation type="plasmid" evidence="2">
    <name>unnamed</name>
</geneLocation>
<keyword evidence="1" id="KW-0812">Transmembrane</keyword>
<dbReference type="RefSeq" id="WP_241605262.1">
    <property type="nucleotide sequence ID" value="NZ_JAKVIN010000011.1"/>
</dbReference>